<gene>
    <name evidence="6" type="ORF">GN277_07605</name>
</gene>
<dbReference type="EMBL" id="WUQX01000001">
    <property type="protein sequence ID" value="MXP75251.1"/>
    <property type="molecule type" value="Genomic_DNA"/>
</dbReference>
<dbReference type="PANTHER" id="PTHR30146">
    <property type="entry name" value="LACI-RELATED TRANSCRIPTIONAL REPRESSOR"/>
    <property type="match status" value="1"/>
</dbReference>
<evidence type="ECO:0000256" key="2">
    <source>
        <dbReference type="ARBA" id="ARBA00023125"/>
    </source>
</evidence>
<dbReference type="Gene3D" id="1.10.260.40">
    <property type="entry name" value="lambda repressor-like DNA-binding domains"/>
    <property type="match status" value="1"/>
</dbReference>
<dbReference type="CDD" id="cd01392">
    <property type="entry name" value="HTH_LacI"/>
    <property type="match status" value="1"/>
</dbReference>
<dbReference type="InterPro" id="IPR001387">
    <property type="entry name" value="Cro/C1-type_HTH"/>
</dbReference>
<evidence type="ECO:0000256" key="1">
    <source>
        <dbReference type="ARBA" id="ARBA00023015"/>
    </source>
</evidence>
<sequence length="351" mass="40219">MITIKDMADMLGTSTTTVSNVIHGKTSEVSQKTVERVEKLLEEYDYVPNNSARTLTQNCSKIIGVALKSRKEQYDNILADPFFSELIGAIEAEIRSRGYYMMIYTSNDLTELIRNILTWNVDGLLLLGILHDDFVRIKSRYKKPVVLIDSYAPRDIMNYVNVGLEDERGAFEMTSYLLEKGHRRIAFLADNMEGVDYTRYVGHQKAMAKYGLKADEKDLLIIRSGMMERESSLEELYYLSRNYTAFMCCSDYHAVVLMSYFSDRGVRIPEDLSFTGFDDVLLARIVRPALTTVRQNITQKGCLAVDTLLKMIQEEDQPKWDVKLPVEIVVRDSVKTISSYGSHEHIEMKTE</sequence>
<dbReference type="InterPro" id="IPR028082">
    <property type="entry name" value="Peripla_BP_I"/>
</dbReference>
<dbReference type="SUPFAM" id="SSF47413">
    <property type="entry name" value="lambda repressor-like DNA-binding domains"/>
    <property type="match status" value="1"/>
</dbReference>
<dbReference type="RefSeq" id="WP_159750553.1">
    <property type="nucleotide sequence ID" value="NZ_CASSPE010000540.1"/>
</dbReference>
<evidence type="ECO:0000313" key="7">
    <source>
        <dbReference type="Proteomes" id="UP000460412"/>
    </source>
</evidence>
<evidence type="ECO:0000313" key="6">
    <source>
        <dbReference type="EMBL" id="MXP75251.1"/>
    </source>
</evidence>
<proteinExistence type="predicted"/>
<keyword evidence="2" id="KW-0238">DNA-binding</keyword>
<evidence type="ECO:0000256" key="3">
    <source>
        <dbReference type="ARBA" id="ARBA00023163"/>
    </source>
</evidence>
<dbReference type="Proteomes" id="UP000460412">
    <property type="component" value="Unassembled WGS sequence"/>
</dbReference>
<dbReference type="CDD" id="cd06267">
    <property type="entry name" value="PBP1_LacI_sugar_binding-like"/>
    <property type="match status" value="1"/>
</dbReference>
<dbReference type="InterPro" id="IPR010982">
    <property type="entry name" value="Lambda_DNA-bd_dom_sf"/>
</dbReference>
<keyword evidence="1" id="KW-0805">Transcription regulation</keyword>
<dbReference type="Pfam" id="PF13377">
    <property type="entry name" value="Peripla_BP_3"/>
    <property type="match status" value="1"/>
</dbReference>
<evidence type="ECO:0000259" key="4">
    <source>
        <dbReference type="PROSITE" id="PS50932"/>
    </source>
</evidence>
<name>A0A7X3SII4_9FIRM</name>
<dbReference type="GO" id="GO:0003700">
    <property type="term" value="F:DNA-binding transcription factor activity"/>
    <property type="evidence" value="ECO:0007669"/>
    <property type="project" value="TreeGrafter"/>
</dbReference>
<dbReference type="PROSITE" id="PS50932">
    <property type="entry name" value="HTH_LACI_2"/>
    <property type="match status" value="1"/>
</dbReference>
<organism evidence="6 7">
    <name type="scientific">Sporofaciens musculi</name>
    <dbReference type="NCBI Taxonomy" id="2681861"/>
    <lineage>
        <taxon>Bacteria</taxon>
        <taxon>Bacillati</taxon>
        <taxon>Bacillota</taxon>
        <taxon>Clostridia</taxon>
        <taxon>Lachnospirales</taxon>
        <taxon>Lachnospiraceae</taxon>
        <taxon>Sporofaciens</taxon>
    </lineage>
</organism>
<dbReference type="PANTHER" id="PTHR30146:SF24">
    <property type="entry name" value="XYLOSE OPERON REGULATORY PROTEIN"/>
    <property type="match status" value="1"/>
</dbReference>
<feature type="domain" description="HTH lacI-type" evidence="4">
    <location>
        <begin position="2"/>
        <end position="57"/>
    </location>
</feature>
<dbReference type="InterPro" id="IPR000843">
    <property type="entry name" value="HTH_LacI"/>
</dbReference>
<accession>A0A7X3SII4</accession>
<feature type="domain" description="HTH cro/C1-type" evidence="5">
    <location>
        <begin position="2"/>
        <end position="47"/>
    </location>
</feature>
<protein>
    <submittedName>
        <fullName evidence="6">Substrate-binding domain-containing protein</fullName>
    </submittedName>
</protein>
<dbReference type="AlphaFoldDB" id="A0A7X3SII4"/>
<dbReference type="InterPro" id="IPR046335">
    <property type="entry name" value="LacI/GalR-like_sensor"/>
</dbReference>
<dbReference type="PROSITE" id="PS50943">
    <property type="entry name" value="HTH_CROC1"/>
    <property type="match status" value="1"/>
</dbReference>
<dbReference type="SMART" id="SM00354">
    <property type="entry name" value="HTH_LACI"/>
    <property type="match status" value="1"/>
</dbReference>
<reference evidence="6 7" key="1">
    <citation type="submission" date="2019-12" db="EMBL/GenBank/DDBJ databases">
        <title>Sporaefaciens musculi gen. nov., sp. nov., a novel bacterium isolated from the caecum of an obese mouse.</title>
        <authorList>
            <person name="Rasmussen T.S."/>
            <person name="Streidl T."/>
            <person name="Hitch T.C.A."/>
            <person name="Wortmann E."/>
            <person name="Deptula P."/>
            <person name="Hansen M."/>
            <person name="Nielsen D.S."/>
            <person name="Clavel T."/>
            <person name="Vogensen F.K."/>
        </authorList>
    </citation>
    <scope>NUCLEOTIDE SEQUENCE [LARGE SCALE GENOMIC DNA]</scope>
    <source>
        <strain evidence="6 7">WCA-9-b2</strain>
    </source>
</reference>
<keyword evidence="3" id="KW-0804">Transcription</keyword>
<dbReference type="Pfam" id="PF00356">
    <property type="entry name" value="LacI"/>
    <property type="match status" value="1"/>
</dbReference>
<dbReference type="GO" id="GO:0000976">
    <property type="term" value="F:transcription cis-regulatory region binding"/>
    <property type="evidence" value="ECO:0007669"/>
    <property type="project" value="TreeGrafter"/>
</dbReference>
<dbReference type="Gene3D" id="3.40.50.2300">
    <property type="match status" value="2"/>
</dbReference>
<dbReference type="SUPFAM" id="SSF53822">
    <property type="entry name" value="Periplasmic binding protein-like I"/>
    <property type="match status" value="1"/>
</dbReference>
<keyword evidence="7" id="KW-1185">Reference proteome</keyword>
<evidence type="ECO:0000259" key="5">
    <source>
        <dbReference type="PROSITE" id="PS50943"/>
    </source>
</evidence>
<comment type="caution">
    <text evidence="6">The sequence shown here is derived from an EMBL/GenBank/DDBJ whole genome shotgun (WGS) entry which is preliminary data.</text>
</comment>